<feature type="domain" description="PAC" evidence="2">
    <location>
        <begin position="438"/>
        <end position="490"/>
    </location>
</feature>
<protein>
    <submittedName>
        <fullName evidence="5">PAS domain S-box-containing protein</fullName>
    </submittedName>
</protein>
<dbReference type="EMBL" id="FUXP01000017">
    <property type="protein sequence ID" value="SKA26979.1"/>
    <property type="molecule type" value="Genomic_DNA"/>
</dbReference>
<dbReference type="SUPFAM" id="SSF141868">
    <property type="entry name" value="EAL domain-like"/>
    <property type="match status" value="1"/>
</dbReference>
<dbReference type="InterPro" id="IPR029787">
    <property type="entry name" value="Nucleotide_cyclase"/>
</dbReference>
<dbReference type="SMART" id="SM00052">
    <property type="entry name" value="EAL"/>
    <property type="match status" value="1"/>
</dbReference>
<evidence type="ECO:0000313" key="6">
    <source>
        <dbReference type="Proteomes" id="UP000190061"/>
    </source>
</evidence>
<dbReference type="NCBIfam" id="TIGR00229">
    <property type="entry name" value="sensory_box"/>
    <property type="match status" value="3"/>
</dbReference>
<dbReference type="STRING" id="1122188.SAMN02745674_02826"/>
<dbReference type="PANTHER" id="PTHR44757:SF2">
    <property type="entry name" value="BIOFILM ARCHITECTURE MAINTENANCE PROTEIN MBAA"/>
    <property type="match status" value="1"/>
</dbReference>
<dbReference type="InterPro" id="IPR000700">
    <property type="entry name" value="PAS-assoc_C"/>
</dbReference>
<gene>
    <name evidence="5" type="ORF">SAMN02745674_02826</name>
</gene>
<dbReference type="PROSITE" id="PS50113">
    <property type="entry name" value="PAC"/>
    <property type="match status" value="2"/>
</dbReference>
<feature type="domain" description="GGDEF" evidence="4">
    <location>
        <begin position="520"/>
        <end position="655"/>
    </location>
</feature>
<dbReference type="SUPFAM" id="SSF55785">
    <property type="entry name" value="PYP-like sensor domain (PAS domain)"/>
    <property type="match status" value="4"/>
</dbReference>
<dbReference type="InterPro" id="IPR000014">
    <property type="entry name" value="PAS"/>
</dbReference>
<dbReference type="Pfam" id="PF08448">
    <property type="entry name" value="PAS_4"/>
    <property type="match status" value="3"/>
</dbReference>
<name>A0A1T4SFM7_9GAMM</name>
<feature type="domain" description="PAS" evidence="1">
    <location>
        <begin position="1"/>
        <end position="59"/>
    </location>
</feature>
<dbReference type="Pfam" id="PF00563">
    <property type="entry name" value="EAL"/>
    <property type="match status" value="1"/>
</dbReference>
<dbReference type="InterPro" id="IPR001610">
    <property type="entry name" value="PAC"/>
</dbReference>
<dbReference type="InterPro" id="IPR043128">
    <property type="entry name" value="Rev_trsase/Diguanyl_cyclase"/>
</dbReference>
<dbReference type="InterPro" id="IPR000160">
    <property type="entry name" value="GGDEF_dom"/>
</dbReference>
<dbReference type="InterPro" id="IPR035965">
    <property type="entry name" value="PAS-like_dom_sf"/>
</dbReference>
<dbReference type="PROSITE" id="PS50883">
    <property type="entry name" value="EAL"/>
    <property type="match status" value="1"/>
</dbReference>
<accession>A0A1T4SFM7</accession>
<evidence type="ECO:0000259" key="2">
    <source>
        <dbReference type="PROSITE" id="PS50113"/>
    </source>
</evidence>
<dbReference type="AlphaFoldDB" id="A0A1T4SFM7"/>
<dbReference type="Pfam" id="PF13426">
    <property type="entry name" value="PAS_9"/>
    <property type="match status" value="1"/>
</dbReference>
<dbReference type="SMART" id="SM00091">
    <property type="entry name" value="PAS"/>
    <property type="match status" value="3"/>
</dbReference>
<dbReference type="InterPro" id="IPR001633">
    <property type="entry name" value="EAL_dom"/>
</dbReference>
<reference evidence="5 6" key="1">
    <citation type="submission" date="2017-02" db="EMBL/GenBank/DDBJ databases">
        <authorList>
            <person name="Peterson S.W."/>
        </authorList>
    </citation>
    <scope>NUCLEOTIDE SEQUENCE [LARGE SCALE GENOMIC DNA]</scope>
    <source>
        <strain evidence="5 6">DSM 21749</strain>
    </source>
</reference>
<dbReference type="Pfam" id="PF00990">
    <property type="entry name" value="GGDEF"/>
    <property type="match status" value="1"/>
</dbReference>
<dbReference type="PANTHER" id="PTHR44757">
    <property type="entry name" value="DIGUANYLATE CYCLASE DGCP"/>
    <property type="match status" value="1"/>
</dbReference>
<dbReference type="SMART" id="SM00267">
    <property type="entry name" value="GGDEF"/>
    <property type="match status" value="1"/>
</dbReference>
<dbReference type="Gene3D" id="3.30.450.20">
    <property type="entry name" value="PAS domain"/>
    <property type="match status" value="4"/>
</dbReference>
<dbReference type="InterPro" id="IPR052155">
    <property type="entry name" value="Biofilm_reg_signaling"/>
</dbReference>
<dbReference type="CDD" id="cd00130">
    <property type="entry name" value="PAS"/>
    <property type="match status" value="3"/>
</dbReference>
<dbReference type="SUPFAM" id="SSF55073">
    <property type="entry name" value="Nucleotide cyclase"/>
    <property type="match status" value="1"/>
</dbReference>
<feature type="domain" description="EAL" evidence="3">
    <location>
        <begin position="664"/>
        <end position="920"/>
    </location>
</feature>
<dbReference type="Gene3D" id="3.20.20.450">
    <property type="entry name" value="EAL domain"/>
    <property type="match status" value="1"/>
</dbReference>
<sequence length="928" mass="102328">MVTDADLLNGPRILYVNSAFECTTGWHRADVLGRSSSILHGPDTDRLELQRVRDTLAKGRAVRATLLQYARDGRTYWSRSRIHPIAGEGGAFEAFVSLQTDLTVEHRLNAERGRLAEWFERGASGALSALYMLSPRRDGEGRIVDFTCEYCNPMGGLLMRRDPRALVGRSVREAVPGSRIEKLVALCREVMDDQQPRIEEYEVPEYPASMRWLRHQIVPLSDGVTISAENITARKTAEIELRQREGMLHAFLENCPGLAWIADDKGNMLAANAAYIELLQSMGSRPLPATLWELYPKEQADLYLQNTIRVADSGQPERVLEPSVRSDGSMGLFETFKFPLGPRGEVRLVGGIAIDITDREGEHRIAERLASIVRSSGDAIISLDPAGHILSWNRGADELYGHAAEEAIGSHLSLLVPPDRIAESETMIDRVLAGESLVRFETVRMRRNGGLAHVQLSLSSIADRDGRCVGISEIATDIGERHRQEAQSRYFAEHDPVTGALNEHGLLLATARRIRERPGDCAVMLRLSMDRYFEFRDVFGATHAAEMMRQVIRRLEQAGDVQPQEVALVGPNEFAMLAGCWGGGEAELAERLEALQAHMGRPLEVKGIEVSLRAQCGGAMFPRHADNAEELLRCADLALGISRRRADRRPVVYDPAMGTDVAYQVRLQHELRRAVERGQLRVVLQPIYDSRGPAARIIGMEALARWTHPELGVVPPQQFIPVAEESGLICEIGSFVLKEACRLKAAVDAAGHEELFLSVNVSRDQFRAGGLPEEVAAALEASGVAGDRLELEITESLLMEHTAEGEQQLARLGRMGVGLVVDDFGTGYSSLAYLQRFPLTKLKIDRSFVSGLPQDRGANEIVRTILALAGSLGLKAVAEGVETAEQHDALQQLGCRQYQGYLFSHPLEAGEFKSLLVRRNQGGAPSQA</sequence>
<evidence type="ECO:0000259" key="4">
    <source>
        <dbReference type="PROSITE" id="PS50887"/>
    </source>
</evidence>
<dbReference type="CDD" id="cd01948">
    <property type="entry name" value="EAL"/>
    <property type="match status" value="1"/>
</dbReference>
<dbReference type="PROSITE" id="PS50112">
    <property type="entry name" value="PAS"/>
    <property type="match status" value="2"/>
</dbReference>
<evidence type="ECO:0000259" key="3">
    <source>
        <dbReference type="PROSITE" id="PS50883"/>
    </source>
</evidence>
<evidence type="ECO:0000313" key="5">
    <source>
        <dbReference type="EMBL" id="SKA26979.1"/>
    </source>
</evidence>
<dbReference type="InterPro" id="IPR013656">
    <property type="entry name" value="PAS_4"/>
</dbReference>
<dbReference type="SMART" id="SM00086">
    <property type="entry name" value="PAC"/>
    <property type="match status" value="2"/>
</dbReference>
<evidence type="ECO:0000259" key="1">
    <source>
        <dbReference type="PROSITE" id="PS50112"/>
    </source>
</evidence>
<dbReference type="Proteomes" id="UP000190061">
    <property type="component" value="Unassembled WGS sequence"/>
</dbReference>
<dbReference type="InterPro" id="IPR035919">
    <property type="entry name" value="EAL_sf"/>
</dbReference>
<dbReference type="Gene3D" id="3.30.70.270">
    <property type="match status" value="1"/>
</dbReference>
<organism evidence="5 6">
    <name type="scientific">Lysobacter spongiicola DSM 21749</name>
    <dbReference type="NCBI Taxonomy" id="1122188"/>
    <lineage>
        <taxon>Bacteria</taxon>
        <taxon>Pseudomonadati</taxon>
        <taxon>Pseudomonadota</taxon>
        <taxon>Gammaproteobacteria</taxon>
        <taxon>Lysobacterales</taxon>
        <taxon>Lysobacteraceae</taxon>
        <taxon>Novilysobacter</taxon>
    </lineage>
</organism>
<feature type="domain" description="PAS" evidence="1">
    <location>
        <begin position="365"/>
        <end position="435"/>
    </location>
</feature>
<proteinExistence type="predicted"/>
<dbReference type="PROSITE" id="PS50887">
    <property type="entry name" value="GGDEF"/>
    <property type="match status" value="1"/>
</dbReference>
<keyword evidence="6" id="KW-1185">Reference proteome</keyword>
<feature type="domain" description="PAC" evidence="2">
    <location>
        <begin position="60"/>
        <end position="114"/>
    </location>
</feature>